<comment type="domain">
    <text evidence="13">The clip domain consists of 35-55 residues which are 'knitted' together usually by 3 conserved disulfide bonds forming a clip-like compact structure.</text>
</comment>
<dbReference type="InterPro" id="IPR001254">
    <property type="entry name" value="Trypsin_dom"/>
</dbReference>
<keyword evidence="3" id="KW-0399">Innate immunity</keyword>
<feature type="signal peptide" evidence="13">
    <location>
        <begin position="1"/>
        <end position="21"/>
    </location>
</feature>
<evidence type="ECO:0000256" key="8">
    <source>
        <dbReference type="ARBA" id="ARBA00022859"/>
    </source>
</evidence>
<dbReference type="CDD" id="cd00190">
    <property type="entry name" value="Tryp_SPc"/>
    <property type="match status" value="1"/>
</dbReference>
<accession>A0A182YBV2</accession>
<dbReference type="OMA" id="DYVQWIT"/>
<dbReference type="STRING" id="30069.A0A182YBV2"/>
<dbReference type="AlphaFoldDB" id="A0A182YBV2"/>
<dbReference type="SUPFAM" id="SSF50494">
    <property type="entry name" value="Trypsin-like serine proteases"/>
    <property type="match status" value="1"/>
</dbReference>
<dbReference type="GO" id="GO:0006508">
    <property type="term" value="P:proteolysis"/>
    <property type="evidence" value="ECO:0007669"/>
    <property type="project" value="UniProtKB-KW"/>
</dbReference>
<dbReference type="VEuPathDB" id="VectorBase:ASTE007999"/>
<dbReference type="EC" id="3.4.21.-" evidence="13"/>
<dbReference type="PANTHER" id="PTHR24256">
    <property type="entry name" value="TRYPTASE-RELATED"/>
    <property type="match status" value="1"/>
</dbReference>
<feature type="chain" id="PRO_5036529401" description="CLIP domain-containing serine protease" evidence="13">
    <location>
        <begin position="22"/>
        <end position="404"/>
    </location>
</feature>
<dbReference type="InterPro" id="IPR009003">
    <property type="entry name" value="Peptidase_S1_PA"/>
</dbReference>
<dbReference type="InterPro" id="IPR022700">
    <property type="entry name" value="CLIP"/>
</dbReference>
<keyword evidence="11" id="KW-0325">Glycoprotein</keyword>
<dbReference type="PROSITE" id="PS00134">
    <property type="entry name" value="TRYPSIN_HIS"/>
    <property type="match status" value="1"/>
</dbReference>
<dbReference type="InterPro" id="IPR038565">
    <property type="entry name" value="CLIP_sf"/>
</dbReference>
<evidence type="ECO:0000256" key="10">
    <source>
        <dbReference type="ARBA" id="ARBA00023157"/>
    </source>
</evidence>
<dbReference type="EnsemblMetazoa" id="ASTEI05938-RA">
    <property type="protein sequence ID" value="ASTEI05938-PA"/>
    <property type="gene ID" value="ASTEI05938"/>
</dbReference>
<dbReference type="GO" id="GO:0004252">
    <property type="term" value="F:serine-type endopeptidase activity"/>
    <property type="evidence" value="ECO:0007669"/>
    <property type="project" value="UniProtKB-UniRule"/>
</dbReference>
<evidence type="ECO:0000256" key="2">
    <source>
        <dbReference type="ARBA" id="ARBA00022525"/>
    </source>
</evidence>
<dbReference type="SMART" id="SM00020">
    <property type="entry name" value="Tryp_SPc"/>
    <property type="match status" value="1"/>
</dbReference>
<keyword evidence="10" id="KW-1015">Disulfide bond</keyword>
<keyword evidence="4 13" id="KW-0645">Protease</keyword>
<dbReference type="FunFam" id="2.40.10.10:FF:000146">
    <property type="entry name" value="Serine protease 53"/>
    <property type="match status" value="1"/>
</dbReference>
<evidence type="ECO:0000256" key="13">
    <source>
        <dbReference type="RuleBase" id="RU366078"/>
    </source>
</evidence>
<keyword evidence="15" id="KW-1185">Reference proteome</keyword>
<proteinExistence type="inferred from homology"/>
<dbReference type="PROSITE" id="PS50240">
    <property type="entry name" value="TRYPSIN_DOM"/>
    <property type="match status" value="1"/>
</dbReference>
<keyword evidence="9" id="KW-0865">Zymogen</keyword>
<evidence type="ECO:0000256" key="5">
    <source>
        <dbReference type="ARBA" id="ARBA00022729"/>
    </source>
</evidence>
<dbReference type="VEuPathDB" id="VectorBase:ASTEI20_038409"/>
<reference evidence="15" key="1">
    <citation type="journal article" date="2014" name="Genome Biol.">
        <title>Genome analysis of a major urban malaria vector mosquito, Anopheles stephensi.</title>
        <authorList>
            <person name="Jiang X."/>
            <person name="Peery A."/>
            <person name="Hall A.B."/>
            <person name="Sharma A."/>
            <person name="Chen X.G."/>
            <person name="Waterhouse R.M."/>
            <person name="Komissarov A."/>
            <person name="Riehle M.M."/>
            <person name="Shouche Y."/>
            <person name="Sharakhova M.V."/>
            <person name="Lawson D."/>
            <person name="Pakpour N."/>
            <person name="Arensburger P."/>
            <person name="Davidson V.L."/>
            <person name="Eiglmeier K."/>
            <person name="Emrich S."/>
            <person name="George P."/>
            <person name="Kennedy R.C."/>
            <person name="Mane S.P."/>
            <person name="Maslen G."/>
            <person name="Oringanje C."/>
            <person name="Qi Y."/>
            <person name="Settlage R."/>
            <person name="Tojo M."/>
            <person name="Tubio J.M."/>
            <person name="Unger M.F."/>
            <person name="Wang B."/>
            <person name="Vernick K.D."/>
            <person name="Ribeiro J.M."/>
            <person name="James A.A."/>
            <person name="Michel K."/>
            <person name="Riehle M.A."/>
            <person name="Luckhart S."/>
            <person name="Sharakhov I.V."/>
            <person name="Tu Z."/>
        </authorList>
    </citation>
    <scope>NUCLEOTIDE SEQUENCE [LARGE SCALE GENOMIC DNA]</scope>
    <source>
        <strain evidence="15">Indian</strain>
    </source>
</reference>
<dbReference type="PROSITE" id="PS51257">
    <property type="entry name" value="PROKAR_LIPOPROTEIN"/>
    <property type="match status" value="1"/>
</dbReference>
<comment type="similarity">
    <text evidence="12 13">Belongs to the peptidase S1 family. CLIP subfamily.</text>
</comment>
<keyword evidence="6 13" id="KW-0378">Hydrolase</keyword>
<dbReference type="PRINTS" id="PR00722">
    <property type="entry name" value="CHYMOTRYPSIN"/>
</dbReference>
<protein>
    <recommendedName>
        <fullName evidence="13">CLIP domain-containing serine protease</fullName>
        <ecNumber evidence="13">3.4.21.-</ecNumber>
    </recommendedName>
</protein>
<evidence type="ECO:0000256" key="3">
    <source>
        <dbReference type="ARBA" id="ARBA00022588"/>
    </source>
</evidence>
<keyword evidence="2 13" id="KW-0964">Secreted</keyword>
<evidence type="ECO:0000256" key="12">
    <source>
        <dbReference type="ARBA" id="ARBA00024195"/>
    </source>
</evidence>
<evidence type="ECO:0000256" key="7">
    <source>
        <dbReference type="ARBA" id="ARBA00022825"/>
    </source>
</evidence>
<keyword evidence="8" id="KW-0391">Immunity</keyword>
<evidence type="ECO:0000256" key="6">
    <source>
        <dbReference type="ARBA" id="ARBA00022801"/>
    </source>
</evidence>
<dbReference type="Pfam" id="PF00089">
    <property type="entry name" value="Trypsin"/>
    <property type="match status" value="1"/>
</dbReference>
<dbReference type="VEuPathDB" id="VectorBase:ASTEI05938"/>
<dbReference type="Proteomes" id="UP000076408">
    <property type="component" value="Unassembled WGS sequence"/>
</dbReference>
<dbReference type="GO" id="GO:0005576">
    <property type="term" value="C:extracellular region"/>
    <property type="evidence" value="ECO:0007669"/>
    <property type="project" value="UniProtKB-SubCell"/>
</dbReference>
<keyword evidence="7 13" id="KW-0720">Serine protease</keyword>
<evidence type="ECO:0000256" key="9">
    <source>
        <dbReference type="ARBA" id="ARBA00023145"/>
    </source>
</evidence>
<evidence type="ECO:0000256" key="1">
    <source>
        <dbReference type="ARBA" id="ARBA00004613"/>
    </source>
</evidence>
<dbReference type="Pfam" id="PF12032">
    <property type="entry name" value="CLIP"/>
    <property type="match status" value="1"/>
</dbReference>
<evidence type="ECO:0000313" key="14">
    <source>
        <dbReference type="EnsemblMetazoa" id="ASTEI05938-PA"/>
    </source>
</evidence>
<sequence length="404" mass="44311">MVLQRAVVVFLLITTSCGVLSQEDPECKTPTMSDGFCVSVERCRNIYSIIISPTPPSRGIQNYINRAACTLPGVTRSVCCQPLEVVPVPVTTTTTTSTTTTAAPVTTRPGSGPVMLVGAEPDSTAALDWSLLPTRNCGTITINRIAYGNATRVFEFPWMVLLRYESNGQLSDRCGGSLINNRYVLTAAHCVRTSSTIRLVKVRLGEHDKRQDVDCHVFSDGEEDCADPAIDVDIESMTVHKEYNRPIKFRHDIALLRMAREVEFSDSIKPICLPVNEDVRRKVLPKYIITGWGTTEQQSLSDVLLQAIVNHVTVPECQRKMNENFLYVTLADEWQMCAAGEGLVDSCQGDSGGPLGFSVDISGARFVQFGIVSAGVKSCGKESVPGIYTRVTSYMNWIVANMKP</sequence>
<dbReference type="Gene3D" id="2.40.10.10">
    <property type="entry name" value="Trypsin-like serine proteases"/>
    <property type="match status" value="2"/>
</dbReference>
<dbReference type="GO" id="GO:0045087">
    <property type="term" value="P:innate immune response"/>
    <property type="evidence" value="ECO:0007669"/>
    <property type="project" value="UniProtKB-KW"/>
</dbReference>
<dbReference type="InterPro" id="IPR051487">
    <property type="entry name" value="Ser/Thr_Proteases_Immune/Dev"/>
</dbReference>
<dbReference type="InterPro" id="IPR018114">
    <property type="entry name" value="TRYPSIN_HIS"/>
</dbReference>
<evidence type="ECO:0000256" key="11">
    <source>
        <dbReference type="ARBA" id="ARBA00023180"/>
    </source>
</evidence>
<evidence type="ECO:0000256" key="4">
    <source>
        <dbReference type="ARBA" id="ARBA00022670"/>
    </source>
</evidence>
<dbReference type="InterPro" id="IPR043504">
    <property type="entry name" value="Peptidase_S1_PA_chymotrypsin"/>
</dbReference>
<keyword evidence="5 13" id="KW-0732">Signal</keyword>
<evidence type="ECO:0000313" key="15">
    <source>
        <dbReference type="Proteomes" id="UP000076408"/>
    </source>
</evidence>
<dbReference type="Gene3D" id="3.30.1640.30">
    <property type="match status" value="1"/>
</dbReference>
<organism evidence="14 15">
    <name type="scientific">Anopheles stephensi</name>
    <name type="common">Indo-Pakistan malaria mosquito</name>
    <dbReference type="NCBI Taxonomy" id="30069"/>
    <lineage>
        <taxon>Eukaryota</taxon>
        <taxon>Metazoa</taxon>
        <taxon>Ecdysozoa</taxon>
        <taxon>Arthropoda</taxon>
        <taxon>Hexapoda</taxon>
        <taxon>Insecta</taxon>
        <taxon>Pterygota</taxon>
        <taxon>Neoptera</taxon>
        <taxon>Endopterygota</taxon>
        <taxon>Diptera</taxon>
        <taxon>Nematocera</taxon>
        <taxon>Culicoidea</taxon>
        <taxon>Culicidae</taxon>
        <taxon>Anophelinae</taxon>
        <taxon>Anopheles</taxon>
    </lineage>
</organism>
<comment type="subcellular location">
    <subcellularLocation>
        <location evidence="1 13">Secreted</location>
    </subcellularLocation>
</comment>
<dbReference type="InterPro" id="IPR001314">
    <property type="entry name" value="Peptidase_S1A"/>
</dbReference>
<reference evidence="14" key="2">
    <citation type="submission" date="2020-05" db="UniProtKB">
        <authorList>
            <consortium name="EnsemblMetazoa"/>
        </authorList>
    </citation>
    <scope>IDENTIFICATION</scope>
    <source>
        <strain evidence="14">Indian</strain>
    </source>
</reference>
<name>A0A182YBV2_ANOST</name>